<evidence type="ECO:0000313" key="2">
    <source>
        <dbReference type="Proteomes" id="UP000015102"/>
    </source>
</evidence>
<evidence type="ECO:0000313" key="1">
    <source>
        <dbReference type="EnsemblMetazoa" id="MESCA000105-PA"/>
    </source>
</evidence>
<name>T1GA59_MEGSC</name>
<dbReference type="EMBL" id="CAQQ02394602">
    <property type="status" value="NOT_ANNOTATED_CDS"/>
    <property type="molecule type" value="Genomic_DNA"/>
</dbReference>
<proteinExistence type="predicted"/>
<protein>
    <submittedName>
        <fullName evidence="1">Uncharacterized protein</fullName>
    </submittedName>
</protein>
<organism evidence="1 2">
    <name type="scientific">Megaselia scalaris</name>
    <name type="common">Humpbacked fly</name>
    <name type="synonym">Phora scalaris</name>
    <dbReference type="NCBI Taxonomy" id="36166"/>
    <lineage>
        <taxon>Eukaryota</taxon>
        <taxon>Metazoa</taxon>
        <taxon>Ecdysozoa</taxon>
        <taxon>Arthropoda</taxon>
        <taxon>Hexapoda</taxon>
        <taxon>Insecta</taxon>
        <taxon>Pterygota</taxon>
        <taxon>Neoptera</taxon>
        <taxon>Endopterygota</taxon>
        <taxon>Diptera</taxon>
        <taxon>Brachycera</taxon>
        <taxon>Muscomorpha</taxon>
        <taxon>Platypezoidea</taxon>
        <taxon>Phoridae</taxon>
        <taxon>Megaseliini</taxon>
        <taxon>Megaselia</taxon>
    </lineage>
</organism>
<dbReference type="AlphaFoldDB" id="T1GA59"/>
<dbReference type="EMBL" id="CAQQ02394601">
    <property type="status" value="NOT_ANNOTATED_CDS"/>
    <property type="molecule type" value="Genomic_DNA"/>
</dbReference>
<accession>T1GA59</accession>
<sequence length="70" mass="8202">MKMMSRNIRAERMTWPGHLQRHRHPVLCEVILSISNRKAFCRSVTNTSNAKVRFYQHLIMPALEAYASES</sequence>
<dbReference type="HOGENOM" id="CLU_2760697_0_0_1"/>
<reference evidence="1" key="2">
    <citation type="submission" date="2015-06" db="UniProtKB">
        <authorList>
            <consortium name="EnsemblMetazoa"/>
        </authorList>
    </citation>
    <scope>IDENTIFICATION</scope>
</reference>
<reference evidence="2" key="1">
    <citation type="submission" date="2013-02" db="EMBL/GenBank/DDBJ databases">
        <authorList>
            <person name="Hughes D."/>
        </authorList>
    </citation>
    <scope>NUCLEOTIDE SEQUENCE</scope>
    <source>
        <strain>Durham</strain>
        <strain evidence="2">NC isolate 2 -- Noor lab</strain>
    </source>
</reference>
<dbReference type="Proteomes" id="UP000015102">
    <property type="component" value="Unassembled WGS sequence"/>
</dbReference>
<keyword evidence="2" id="KW-1185">Reference proteome</keyword>
<dbReference type="EnsemblMetazoa" id="MESCA000105-RA">
    <property type="protein sequence ID" value="MESCA000105-PA"/>
    <property type="gene ID" value="MESCA000105"/>
</dbReference>